<name>A0A6G1BML7_9ORYZ</name>
<sequence length="230" mass="24772">MQAHVIVFPVKRRTWCFAHLRATTAAHEGGDGTLPPLPTPTVKDLWHVITGGGCTASENMETVVRLSLRRHVEVSRRGATFLARVVDGRRGARKLAPPCSVCAAGSNPIGCLDVEPRSGGTALMLSPLPGLVTLPTEDAVLVLCRPSRGDAADDAGEEEGDLGNVRRTKELVDISALALDRWESKLEDIFAEECNNSLSSSREPEIPSTDAPDRLDLLRQLEKSEGNESC</sequence>
<dbReference type="Proteomes" id="UP000479710">
    <property type="component" value="Unassembled WGS sequence"/>
</dbReference>
<proteinExistence type="predicted"/>
<organism evidence="1 2">
    <name type="scientific">Oryza meyeriana var. granulata</name>
    <dbReference type="NCBI Taxonomy" id="110450"/>
    <lineage>
        <taxon>Eukaryota</taxon>
        <taxon>Viridiplantae</taxon>
        <taxon>Streptophyta</taxon>
        <taxon>Embryophyta</taxon>
        <taxon>Tracheophyta</taxon>
        <taxon>Spermatophyta</taxon>
        <taxon>Magnoliopsida</taxon>
        <taxon>Liliopsida</taxon>
        <taxon>Poales</taxon>
        <taxon>Poaceae</taxon>
        <taxon>BOP clade</taxon>
        <taxon>Oryzoideae</taxon>
        <taxon>Oryzeae</taxon>
        <taxon>Oryzinae</taxon>
        <taxon>Oryza</taxon>
        <taxon>Oryza meyeriana</taxon>
    </lineage>
</organism>
<evidence type="ECO:0000313" key="2">
    <source>
        <dbReference type="Proteomes" id="UP000479710"/>
    </source>
</evidence>
<comment type="caution">
    <text evidence="1">The sequence shown here is derived from an EMBL/GenBank/DDBJ whole genome shotgun (WGS) entry which is preliminary data.</text>
</comment>
<protein>
    <submittedName>
        <fullName evidence="1">Uncharacterized protein</fullName>
    </submittedName>
</protein>
<dbReference type="AlphaFoldDB" id="A0A6G1BML7"/>
<evidence type="ECO:0000313" key="1">
    <source>
        <dbReference type="EMBL" id="KAF0889014.1"/>
    </source>
</evidence>
<gene>
    <name evidence="1" type="ORF">E2562_021072</name>
</gene>
<accession>A0A6G1BML7</accession>
<keyword evidence="2" id="KW-1185">Reference proteome</keyword>
<dbReference type="EMBL" id="SPHZ02000012">
    <property type="protein sequence ID" value="KAF0889014.1"/>
    <property type="molecule type" value="Genomic_DNA"/>
</dbReference>
<reference evidence="1 2" key="1">
    <citation type="submission" date="2019-11" db="EMBL/GenBank/DDBJ databases">
        <title>Whole genome sequence of Oryza granulata.</title>
        <authorList>
            <person name="Li W."/>
        </authorList>
    </citation>
    <scope>NUCLEOTIDE SEQUENCE [LARGE SCALE GENOMIC DNA]</scope>
    <source>
        <strain evidence="2">cv. Menghai</strain>
        <tissue evidence="1">Leaf</tissue>
    </source>
</reference>